<reference evidence="3" key="1">
    <citation type="submission" date="2017-08" db="EMBL/GenBank/DDBJ databases">
        <title>A dynamic microbial community with high functional redundancy inhabits the cold, oxic subseafloor aquifer.</title>
        <authorList>
            <person name="Tully B.J."/>
            <person name="Wheat C.G."/>
            <person name="Glazer B.T."/>
            <person name="Huber J.A."/>
        </authorList>
    </citation>
    <scope>NUCLEOTIDE SEQUENCE [LARGE SCALE GENOMIC DNA]</scope>
</reference>
<feature type="non-terminal residue" evidence="2">
    <location>
        <position position="464"/>
    </location>
</feature>
<dbReference type="AlphaFoldDB" id="A0A2A4X4A0"/>
<evidence type="ECO:0000313" key="2">
    <source>
        <dbReference type="EMBL" id="PCI77512.1"/>
    </source>
</evidence>
<feature type="compositionally biased region" description="Basic and acidic residues" evidence="1">
    <location>
        <begin position="455"/>
        <end position="464"/>
    </location>
</feature>
<feature type="compositionally biased region" description="Low complexity" evidence="1">
    <location>
        <begin position="176"/>
        <end position="192"/>
    </location>
</feature>
<feature type="compositionally biased region" description="Basic and acidic residues" evidence="1">
    <location>
        <begin position="243"/>
        <end position="264"/>
    </location>
</feature>
<protein>
    <submittedName>
        <fullName evidence="2">Uncharacterized protein</fullName>
    </submittedName>
</protein>
<dbReference type="Proteomes" id="UP000218775">
    <property type="component" value="Unassembled WGS sequence"/>
</dbReference>
<proteinExistence type="predicted"/>
<name>A0A2A4X4A0_UNCAE</name>
<evidence type="ECO:0000256" key="1">
    <source>
        <dbReference type="SAM" id="MobiDB-lite"/>
    </source>
</evidence>
<gene>
    <name evidence="2" type="ORF">COB21_03085</name>
</gene>
<feature type="compositionally biased region" description="Basic and acidic residues" evidence="1">
    <location>
        <begin position="287"/>
        <end position="309"/>
    </location>
</feature>
<feature type="compositionally biased region" description="Low complexity" evidence="1">
    <location>
        <begin position="217"/>
        <end position="227"/>
    </location>
</feature>
<evidence type="ECO:0000313" key="3">
    <source>
        <dbReference type="Proteomes" id="UP000218775"/>
    </source>
</evidence>
<feature type="compositionally biased region" description="Polar residues" evidence="1">
    <location>
        <begin position="163"/>
        <end position="175"/>
    </location>
</feature>
<feature type="compositionally biased region" description="Low complexity" evidence="1">
    <location>
        <begin position="137"/>
        <end position="155"/>
    </location>
</feature>
<accession>A0A2A4X4A0</accession>
<feature type="compositionally biased region" description="Basic and acidic residues" evidence="1">
    <location>
        <begin position="15"/>
        <end position="36"/>
    </location>
</feature>
<comment type="caution">
    <text evidence="2">The sequence shown here is derived from an EMBL/GenBank/DDBJ whole genome shotgun (WGS) entry which is preliminary data.</text>
</comment>
<feature type="region of interest" description="Disordered" evidence="1">
    <location>
        <begin position="441"/>
        <end position="464"/>
    </location>
</feature>
<feature type="region of interest" description="Disordered" evidence="1">
    <location>
        <begin position="1"/>
        <end position="321"/>
    </location>
</feature>
<organism evidence="2 3">
    <name type="scientific">Aerophobetes bacterium</name>
    <dbReference type="NCBI Taxonomy" id="2030807"/>
    <lineage>
        <taxon>Bacteria</taxon>
        <taxon>Candidatus Aerophobota</taxon>
    </lineage>
</organism>
<dbReference type="EMBL" id="NVUK01000016">
    <property type="protein sequence ID" value="PCI77512.1"/>
    <property type="molecule type" value="Genomic_DNA"/>
</dbReference>
<sequence>MSDDNRIKINPIPQDKYKIDKEDDVKDSKKFKKIMEVDPADDSQKKHKRALNEDEHDEDEVVDGSTQNPDADLFASILNPEETTSLFDPKSKGVRNIDVSEGAPQTSFADEEGSSDPVSTPEDQAEQAPLSAGSLGNSEDSNDNFNFDSVDSFSEINLEPDSSIDQGNSSANSPENQNSDNTQTDNTPQTNVTRKKSAENNQQEPVKDKKSVKKQTKVAATKSVKTALPTKEAKNLKQNDALDDTKLEPDQIDKPNKDSIEKKSPSFTPSKASDTADALLKHISGSNDKEKEGDKKDQSQEKQSSDDKVTPTFPHAGLDNAGIAPEPIIEATYDAGPLESLPVTSKLSPQAYQLFEQMAGIISVVKDSDVTTTSVTINIEGSVFDGAEVVFNQYKSAPLSYNLELKGTPQAVDLFTKNIPLLEASFKQGGFKFAVNILPPSLSQKNSSKRVQRKSGSDDKRDKK</sequence>